<dbReference type="InterPro" id="IPR013984">
    <property type="entry name" value="Ald_Fedxn_OxRdtase_dom2"/>
</dbReference>
<dbReference type="GO" id="GO:0051539">
    <property type="term" value="F:4 iron, 4 sulfur cluster binding"/>
    <property type="evidence" value="ECO:0007669"/>
    <property type="project" value="UniProtKB-KW"/>
</dbReference>
<dbReference type="InterPro" id="IPR013983">
    <property type="entry name" value="Ald_Fedxn_OxRdtase_N"/>
</dbReference>
<keyword evidence="5 10" id="KW-0560">Oxidoreductase</keyword>
<dbReference type="GO" id="GO:0009055">
    <property type="term" value="F:electron transfer activity"/>
    <property type="evidence" value="ECO:0007669"/>
    <property type="project" value="InterPro"/>
</dbReference>
<name>D9Q1B6_ACIS3</name>
<dbReference type="eggNOG" id="arCOG00706">
    <property type="taxonomic scope" value="Archaea"/>
</dbReference>
<dbReference type="GO" id="GO:0046872">
    <property type="term" value="F:metal ion binding"/>
    <property type="evidence" value="ECO:0007669"/>
    <property type="project" value="UniProtKB-KW"/>
</dbReference>
<evidence type="ECO:0000256" key="8">
    <source>
        <dbReference type="ARBA" id="ARBA00049934"/>
    </source>
</evidence>
<proteinExistence type="inferred from homology"/>
<dbReference type="SMART" id="SM00790">
    <property type="entry name" value="AFOR_N"/>
    <property type="match status" value="1"/>
</dbReference>
<dbReference type="SUPFAM" id="SSF56228">
    <property type="entry name" value="Aldehyde ferredoxin oxidoreductase, N-terminal domain"/>
    <property type="match status" value="1"/>
</dbReference>
<dbReference type="InterPro" id="IPR013985">
    <property type="entry name" value="Ald_Fedxn_OxRdtase_dom3"/>
</dbReference>
<dbReference type="Gene3D" id="1.10.599.10">
    <property type="entry name" value="Aldehyde Ferredoxin Oxidoreductase Protein, subunit A, domain 3"/>
    <property type="match status" value="1"/>
</dbReference>
<dbReference type="AlphaFoldDB" id="D9Q1B6"/>
<organism evidence="10 11">
    <name type="scientific">Acidilobus saccharovorans (strain DSM 16705 / JCM 18335 / VKM B-2471 / 345-15)</name>
    <dbReference type="NCBI Taxonomy" id="666510"/>
    <lineage>
        <taxon>Archaea</taxon>
        <taxon>Thermoproteota</taxon>
        <taxon>Thermoprotei</taxon>
        <taxon>Acidilobales</taxon>
        <taxon>Acidilobaceae</taxon>
        <taxon>Acidilobus</taxon>
    </lineage>
</organism>
<dbReference type="GO" id="GO:0033726">
    <property type="term" value="F:aldehyde ferredoxin oxidoreductase activity"/>
    <property type="evidence" value="ECO:0007669"/>
    <property type="project" value="UniProtKB-EC"/>
</dbReference>
<keyword evidence="4" id="KW-0479">Metal-binding</keyword>
<dbReference type="HOGENOM" id="CLU_020364_1_0_2"/>
<keyword evidence="7" id="KW-0411">Iron-sulfur</keyword>
<dbReference type="InterPro" id="IPR036021">
    <property type="entry name" value="Tungsten_al_ferr_oxy-like_C"/>
</dbReference>
<keyword evidence="11" id="KW-1185">Reference proteome</keyword>
<dbReference type="STRING" id="666510.ASAC_0698"/>
<comment type="cofactor">
    <cofactor evidence="8">
        <name>tungstopterin</name>
        <dbReference type="ChEBI" id="CHEBI:30402"/>
    </cofactor>
</comment>
<evidence type="ECO:0000256" key="7">
    <source>
        <dbReference type="ARBA" id="ARBA00023014"/>
    </source>
</evidence>
<dbReference type="PANTHER" id="PTHR30038:SF9">
    <property type="entry name" value="ALDEHYDE FERREDOXIN OXIDOREDUCTASE"/>
    <property type="match status" value="1"/>
</dbReference>
<evidence type="ECO:0000256" key="2">
    <source>
        <dbReference type="ARBA" id="ARBA00011032"/>
    </source>
</evidence>
<dbReference type="Pfam" id="PF01314">
    <property type="entry name" value="AFOR_C"/>
    <property type="match status" value="1"/>
</dbReference>
<evidence type="ECO:0000256" key="4">
    <source>
        <dbReference type="ARBA" id="ARBA00022723"/>
    </source>
</evidence>
<dbReference type="Pfam" id="PF02730">
    <property type="entry name" value="AFOR_N"/>
    <property type="match status" value="1"/>
</dbReference>
<dbReference type="Proteomes" id="UP000000346">
    <property type="component" value="Chromosome"/>
</dbReference>
<evidence type="ECO:0000256" key="1">
    <source>
        <dbReference type="ARBA" id="ARBA00001966"/>
    </source>
</evidence>
<keyword evidence="6" id="KW-0408">Iron</keyword>
<dbReference type="InterPro" id="IPR001203">
    <property type="entry name" value="OxRdtase_Ald_Fedxn_C"/>
</dbReference>
<evidence type="ECO:0000256" key="5">
    <source>
        <dbReference type="ARBA" id="ARBA00023002"/>
    </source>
</evidence>
<protein>
    <submittedName>
        <fullName evidence="10">Aldehyde ferredoxin oxidoreductase</fullName>
        <ecNumber evidence="10">1.2.7.5</ecNumber>
    </submittedName>
</protein>
<dbReference type="InterPro" id="IPR036503">
    <property type="entry name" value="Ald_Fedxn_OxRdtase_N_sf"/>
</dbReference>
<dbReference type="RefSeq" id="WP_013266616.1">
    <property type="nucleotide sequence ID" value="NC_014374.1"/>
</dbReference>
<feature type="domain" description="Aldehyde ferredoxin oxidoreductase N-terminal" evidence="9">
    <location>
        <begin position="4"/>
        <end position="206"/>
    </location>
</feature>
<keyword evidence="3" id="KW-0004">4Fe-4S</keyword>
<evidence type="ECO:0000256" key="6">
    <source>
        <dbReference type="ARBA" id="ARBA00023004"/>
    </source>
</evidence>
<gene>
    <name evidence="10" type="ordered locus">ASAC_0698</name>
</gene>
<accession>D9Q1B6</accession>
<comment type="similarity">
    <text evidence="2">Belongs to the AOR/FOR family.</text>
</comment>
<evidence type="ECO:0000313" key="11">
    <source>
        <dbReference type="Proteomes" id="UP000000346"/>
    </source>
</evidence>
<evidence type="ECO:0000256" key="3">
    <source>
        <dbReference type="ARBA" id="ARBA00022485"/>
    </source>
</evidence>
<dbReference type="GeneID" id="9498931"/>
<evidence type="ECO:0000259" key="9">
    <source>
        <dbReference type="SMART" id="SM00790"/>
    </source>
</evidence>
<dbReference type="InterPro" id="IPR051919">
    <property type="entry name" value="W-dependent_AOR"/>
</dbReference>
<sequence length="597" mass="65121">MGSFSRLIRVDLGSGEVKYDELRDEDVRAYLGGRGIGLLLALKGGYGRPQDPLSPELPLIIASGPLSGAGIPLSSRATAVFFSPLSRRWSYSTVGGSLAVIMRYAGADVLMVTGRAQRPSYIVVEGGRAEVRDASGLWGMGTFDAERALKEVHGQEAAVAVIGPAGENLVPFASINHETWRQFGRSGGGAVMGSKNLKAVVFVPSGRSIEVADPERTWSMISYMTQRLATAAKSYRDNGTLGTIDAANGTGFFPSLYWTGVSAPGWRRISWYEVLSKNYYVGKRATCLHCPVACHKVVTSRRYGGYYELEYETTMALAGLTGVVDPDELIQLASLVDDVGLDTISTGNVLGLLAYLTEKGYVDPSEGVRFGDAQRFRELITAIAKREGIGKVLSMGTREAARALGHPEVAIEVKGLEPAGYDPRTLKGMILTYAVAERGADHLWSSGYAIDIPGLAGGRQATGEEKVRAVMDLEERNAIYDSAVLCKFGRNAYGWSELVQVLNAVTGFSYDQASLRETAERIIVIHRYMNGTTVEDDKLPPRWLNEPVEFDGKRYVVAEEEWRRMVMTYYKLRGYDEEGRPTRETLERLGILKAAGG</sequence>
<evidence type="ECO:0000313" key="10">
    <source>
        <dbReference type="EMBL" id="ADL19104.1"/>
    </source>
</evidence>
<comment type="cofactor">
    <cofactor evidence="1">
        <name>[4Fe-4S] cluster</name>
        <dbReference type="ChEBI" id="CHEBI:49883"/>
    </cofactor>
</comment>
<dbReference type="PANTHER" id="PTHR30038">
    <property type="entry name" value="ALDEHYDE FERREDOXIN OXIDOREDUCTASE"/>
    <property type="match status" value="1"/>
</dbReference>
<dbReference type="EMBL" id="CP001742">
    <property type="protein sequence ID" value="ADL19104.1"/>
    <property type="molecule type" value="Genomic_DNA"/>
</dbReference>
<reference evidence="10 11" key="1">
    <citation type="journal article" date="2010" name="Appl. Environ. Microbiol.">
        <title>The genome sequence of the crenarchaeon Acidilobus saccharovorans supports a new order, Acidilobales, and suggests an important ecological role in terrestrial acidic hot springs.</title>
        <authorList>
            <person name="Mardanov A.V."/>
            <person name="Svetlitchnyi V.A."/>
            <person name="Beletsky A.V."/>
            <person name="Prokofeva M.I."/>
            <person name="Bonch-Osmolovskaya E.A."/>
            <person name="Ravin N.V."/>
            <person name="Skryabin K.G."/>
        </authorList>
    </citation>
    <scope>NUCLEOTIDE SEQUENCE [LARGE SCALE GENOMIC DNA]</scope>
    <source>
        <strain evidence="11">DSM 16705 / JCM 18335 / VKM B-2471 / 345-15</strain>
    </source>
</reference>
<dbReference type="Gene3D" id="1.10.569.10">
    <property type="entry name" value="Aldehyde Ferredoxin Oxidoreductase Protein, subunit A, domain 2"/>
    <property type="match status" value="1"/>
</dbReference>
<dbReference type="SUPFAM" id="SSF48310">
    <property type="entry name" value="Aldehyde ferredoxin oxidoreductase, C-terminal domains"/>
    <property type="match status" value="1"/>
</dbReference>
<dbReference type="OrthoDB" id="30771at2157"/>
<dbReference type="EC" id="1.2.7.5" evidence="10"/>
<dbReference type="Gene3D" id="3.60.9.10">
    <property type="entry name" value="Aldehyde ferredoxin oxidoreductase, N-terminal domain"/>
    <property type="match status" value="1"/>
</dbReference>
<dbReference type="InParanoid" id="D9Q1B6"/>
<dbReference type="KEGG" id="asc:ASAC_0698"/>